<gene>
    <name evidence="1" type="ordered locus">MADE_1000605</name>
</gene>
<dbReference type="AlphaFoldDB" id="F2G2R0"/>
<organism evidence="1 2">
    <name type="scientific">Alteromonas mediterranea (strain DSM 17117 / CIP 110805 / LMG 28347 / Deep ecotype)</name>
    <dbReference type="NCBI Taxonomy" id="1774373"/>
    <lineage>
        <taxon>Bacteria</taxon>
        <taxon>Pseudomonadati</taxon>
        <taxon>Pseudomonadota</taxon>
        <taxon>Gammaproteobacteria</taxon>
        <taxon>Alteromonadales</taxon>
        <taxon>Alteromonadaceae</taxon>
        <taxon>Alteromonas/Salinimonas group</taxon>
        <taxon>Alteromonas</taxon>
    </lineage>
</organism>
<evidence type="ECO:0000313" key="1">
    <source>
        <dbReference type="EMBL" id="AEA96270.1"/>
    </source>
</evidence>
<dbReference type="KEGG" id="amc:MADE_1000605"/>
<name>F2G2R0_ALTMD</name>
<dbReference type="HOGENOM" id="CLU_1207778_0_0_6"/>
<reference evidence="1 2" key="1">
    <citation type="journal article" date="2008" name="ISME J.">
        <title>Comparative genomics of two ecotypes of the marine planktonic copiotroph Alteromonas macleodii suggests alternative lifestyles associated with different kinds of particulate organic matter.</title>
        <authorList>
            <person name="Ivars-Martinez E."/>
            <person name="Martin-Cuadrado A.B."/>
            <person name="D'Auria G."/>
            <person name="Mira A."/>
            <person name="Ferriera S."/>
            <person name="Johnson J."/>
            <person name="Friedman R."/>
            <person name="Rodriguez-Valera F."/>
        </authorList>
    </citation>
    <scope>NUCLEOTIDE SEQUENCE [LARGE SCALE GENOMIC DNA]</scope>
    <source>
        <strain evidence="2">DSM 17117 / CIP 110805 / LMG 28347 / Deep ecotype</strain>
    </source>
</reference>
<dbReference type="InterPro" id="IPR009045">
    <property type="entry name" value="Zn_M74/Hedgehog-like"/>
</dbReference>
<evidence type="ECO:0008006" key="3">
    <source>
        <dbReference type="Google" id="ProtNLM"/>
    </source>
</evidence>
<protein>
    <recommendedName>
        <fullName evidence="3">Peptidase M15A C-terminal domain-containing protein</fullName>
    </recommendedName>
</protein>
<dbReference type="EMBL" id="CP001103">
    <property type="protein sequence ID" value="AEA96270.1"/>
    <property type="molecule type" value="Genomic_DNA"/>
</dbReference>
<sequence length="229" mass="25679">MDPMQKLNSRDTAQTLNISDCELMHLREQGGIAYEKRGRAFFYSLPAGHSVLAHPIGRDLLNWYIGRHDFLQSNEPINDSSTLALEELVSEILLPINRTLGKPIITYGFTSFPLKKFIQKASPSGTAPTLDQHSSHETNSVGKQICSRGGAACDFYMEGVPTSNIVRFITQKLNYDRIYYYGNNRPLHVSIHLTDPLKHLQIMGESENGRRYPGKKAFGDRAVILAEGL</sequence>
<dbReference type="SUPFAM" id="SSF55166">
    <property type="entry name" value="Hedgehog/DD-peptidase"/>
    <property type="match status" value="1"/>
</dbReference>
<keyword evidence="2" id="KW-1185">Reference proteome</keyword>
<reference evidence="1 2" key="2">
    <citation type="journal article" date="2015" name="Antonie Van Leeuwenhoek">
        <title>Ecophysiological diversity of a novel member of the genus Alteromonas, and description of Alteromonas mediterranea sp. nov.</title>
        <authorList>
            <person name="Ivanova E.P."/>
            <person name="Lopez-Perez M."/>
            <person name="Zabalos M."/>
            <person name="Nguyen S.H."/>
            <person name="Webb H.K."/>
            <person name="Ryan J."/>
            <person name="Lagutin K."/>
            <person name="Vyssotski M."/>
            <person name="Crawford R.J."/>
            <person name="Rodriguez-Valera F."/>
        </authorList>
    </citation>
    <scope>NUCLEOTIDE SEQUENCE [LARGE SCALE GENOMIC DNA]</scope>
    <source>
        <strain evidence="2">DSM 17117 / CIP 110805 / LMG 28347 / Deep ecotype</strain>
    </source>
</reference>
<evidence type="ECO:0000313" key="2">
    <source>
        <dbReference type="Proteomes" id="UP000001870"/>
    </source>
</evidence>
<dbReference type="Proteomes" id="UP000001870">
    <property type="component" value="Chromosome"/>
</dbReference>
<proteinExistence type="predicted"/>
<accession>F2G2R0</accession>